<dbReference type="AlphaFoldDB" id="X1NTH3"/>
<evidence type="ECO:0000313" key="2">
    <source>
        <dbReference type="EMBL" id="GAI46918.1"/>
    </source>
</evidence>
<sequence length="120" mass="12975">MKSVKLTPQPEALQLIPEVMARKHSAIPVTIAGKTLEVAMADPTDIFALEALSGHSRMRIRAVAASAREIRDAIDLNYKGYGEIERQISRVSIPAEASDEKIALTAATDTPLVQALNLII</sequence>
<reference evidence="2" key="1">
    <citation type="journal article" date="2014" name="Front. Microbiol.">
        <title>High frequency of phylogenetically diverse reductive dehalogenase-homologous genes in deep subseafloor sedimentary metagenomes.</title>
        <authorList>
            <person name="Kawai M."/>
            <person name="Futagami T."/>
            <person name="Toyoda A."/>
            <person name="Takaki Y."/>
            <person name="Nishi S."/>
            <person name="Hori S."/>
            <person name="Arai W."/>
            <person name="Tsubouchi T."/>
            <person name="Morono Y."/>
            <person name="Uchiyama I."/>
            <person name="Ito T."/>
            <person name="Fujiyama A."/>
            <person name="Inagaki F."/>
            <person name="Takami H."/>
        </authorList>
    </citation>
    <scope>NUCLEOTIDE SEQUENCE</scope>
    <source>
        <strain evidence="2">Expedition CK06-06</strain>
    </source>
</reference>
<organism evidence="2">
    <name type="scientific">marine sediment metagenome</name>
    <dbReference type="NCBI Taxonomy" id="412755"/>
    <lineage>
        <taxon>unclassified sequences</taxon>
        <taxon>metagenomes</taxon>
        <taxon>ecological metagenomes</taxon>
    </lineage>
</organism>
<name>X1NTH3_9ZZZZ</name>
<evidence type="ECO:0000259" key="1">
    <source>
        <dbReference type="Pfam" id="PF05157"/>
    </source>
</evidence>
<feature type="non-terminal residue" evidence="2">
    <location>
        <position position="120"/>
    </location>
</feature>
<dbReference type="InterPro" id="IPR007831">
    <property type="entry name" value="T2SS_GspE_N"/>
</dbReference>
<dbReference type="EMBL" id="BARV01039571">
    <property type="protein sequence ID" value="GAI46918.1"/>
    <property type="molecule type" value="Genomic_DNA"/>
</dbReference>
<feature type="domain" description="Type II secretion system protein GspE N-terminal" evidence="1">
    <location>
        <begin position="7"/>
        <end position="79"/>
    </location>
</feature>
<comment type="caution">
    <text evidence="2">The sequence shown here is derived from an EMBL/GenBank/DDBJ whole genome shotgun (WGS) entry which is preliminary data.</text>
</comment>
<proteinExistence type="predicted"/>
<dbReference type="Gene3D" id="3.30.300.160">
    <property type="entry name" value="Type II secretion system, protein E, N-terminal domain"/>
    <property type="match status" value="1"/>
</dbReference>
<dbReference type="SUPFAM" id="SSF160246">
    <property type="entry name" value="EspE N-terminal domain-like"/>
    <property type="match status" value="1"/>
</dbReference>
<accession>X1NTH3</accession>
<dbReference type="Pfam" id="PF05157">
    <property type="entry name" value="MshEN"/>
    <property type="match status" value="1"/>
</dbReference>
<gene>
    <name evidence="2" type="ORF">S06H3_60614</name>
</gene>
<dbReference type="InterPro" id="IPR037257">
    <property type="entry name" value="T2SS_E_N_sf"/>
</dbReference>
<protein>
    <recommendedName>
        <fullName evidence="1">Type II secretion system protein GspE N-terminal domain-containing protein</fullName>
    </recommendedName>
</protein>